<keyword evidence="3" id="KW-0808">Transferase</keyword>
<dbReference type="Pfam" id="PF00041">
    <property type="entry name" value="fn3"/>
    <property type="match status" value="1"/>
</dbReference>
<evidence type="ECO:0000256" key="1">
    <source>
        <dbReference type="SAM" id="MobiDB-lite"/>
    </source>
</evidence>
<dbReference type="SMART" id="SM00060">
    <property type="entry name" value="FN3"/>
    <property type="match status" value="2"/>
</dbReference>
<dbReference type="CDD" id="cd00063">
    <property type="entry name" value="FN3"/>
    <property type="match status" value="1"/>
</dbReference>
<dbReference type="InterPro" id="IPR036116">
    <property type="entry name" value="FN3_sf"/>
</dbReference>
<dbReference type="EC" id="2.7.11.1" evidence="3"/>
<sequence>MKLRTNQNGILFYPNVNFVSGVKYSFSVSAENSIASGNNSEHSHLTFDEENPFASYDDIKVDSSSFNYTLTNLAPAESYEVQVLPVKNAMYGSPKNTIQITWKLHGIHKNFKWKYALYYGSSENELLKGGIRLTTEKTWLRVVDLNACENYIFRVNIIEPVGVGRVSPFKTFTTPYSLLSPPKNLKWTRRQKDINSVILTWSPPCSDNAREKNMGYFLTIYNFVTRKNRTIHLERINYINNEYTMRDLHYGGYYQVQVRTDIQHSAYTSSLLIKGPEIPAPVEFTRRTEKKYGSLDPGVVYYLCVELITSQGYKSGKSALITIERPSVTAIVVFGNWSRRHHGPHLSFYHPIYEEDEEEENDSPIIRGKSNFLKRHTTLLLHDSLPEISVCSTYYWLAKIYNMKWWCLILGLAFLQVAVFFENVEASKDTDGDGIPDSEDEDDDNDGIPDIEDNDDDGDGILDEDDDDHHDEI</sequence>
<dbReference type="OrthoDB" id="443634at2759"/>
<dbReference type="Proteomes" id="UP000675881">
    <property type="component" value="Chromosome 3"/>
</dbReference>
<dbReference type="Gene3D" id="2.60.40.10">
    <property type="entry name" value="Immunoglobulins"/>
    <property type="match status" value="2"/>
</dbReference>
<name>A0A7R8CPU8_LEPSM</name>
<dbReference type="Pfam" id="PF25814">
    <property type="entry name" value="fn3_SORL1"/>
    <property type="match status" value="1"/>
</dbReference>
<feature type="domain" description="Fibronectin type-III" evidence="2">
    <location>
        <begin position="82"/>
        <end position="177"/>
    </location>
</feature>
<evidence type="ECO:0000313" key="3">
    <source>
        <dbReference type="EMBL" id="CAF2889613.1"/>
    </source>
</evidence>
<protein>
    <submittedName>
        <fullName evidence="3">TTN</fullName>
        <ecNumber evidence="3">2.7.11.1</ecNumber>
    </submittedName>
</protein>
<accession>A0A7R8CPU8</accession>
<dbReference type="GO" id="GO:0004674">
    <property type="term" value="F:protein serine/threonine kinase activity"/>
    <property type="evidence" value="ECO:0007669"/>
    <property type="project" value="UniProtKB-EC"/>
</dbReference>
<keyword evidence="4" id="KW-1185">Reference proteome</keyword>
<dbReference type="PROSITE" id="PS50853">
    <property type="entry name" value="FN3"/>
    <property type="match status" value="2"/>
</dbReference>
<dbReference type="AlphaFoldDB" id="A0A7R8CPU8"/>
<dbReference type="InterPro" id="IPR013783">
    <property type="entry name" value="Ig-like_fold"/>
</dbReference>
<feature type="domain" description="Fibronectin type-III" evidence="2">
    <location>
        <begin position="181"/>
        <end position="278"/>
    </location>
</feature>
<reference evidence="3" key="1">
    <citation type="submission" date="2021-02" db="EMBL/GenBank/DDBJ databases">
        <authorList>
            <person name="Bekaert M."/>
        </authorList>
    </citation>
    <scope>NUCLEOTIDE SEQUENCE</scope>
    <source>
        <strain evidence="3">IoA-00</strain>
    </source>
</reference>
<organism evidence="3 4">
    <name type="scientific">Lepeophtheirus salmonis</name>
    <name type="common">Salmon louse</name>
    <name type="synonym">Caligus salmonis</name>
    <dbReference type="NCBI Taxonomy" id="72036"/>
    <lineage>
        <taxon>Eukaryota</taxon>
        <taxon>Metazoa</taxon>
        <taxon>Ecdysozoa</taxon>
        <taxon>Arthropoda</taxon>
        <taxon>Crustacea</taxon>
        <taxon>Multicrustacea</taxon>
        <taxon>Hexanauplia</taxon>
        <taxon>Copepoda</taxon>
        <taxon>Siphonostomatoida</taxon>
        <taxon>Caligidae</taxon>
        <taxon>Lepeophtheirus</taxon>
    </lineage>
</organism>
<evidence type="ECO:0000259" key="2">
    <source>
        <dbReference type="PROSITE" id="PS50853"/>
    </source>
</evidence>
<gene>
    <name evidence="3" type="ORF">LSAA_7719</name>
</gene>
<feature type="region of interest" description="Disordered" evidence="1">
    <location>
        <begin position="428"/>
        <end position="473"/>
    </location>
</feature>
<dbReference type="InterPro" id="IPR057841">
    <property type="entry name" value="FN3_SORL1"/>
</dbReference>
<dbReference type="EMBL" id="HG994582">
    <property type="protein sequence ID" value="CAF2889613.1"/>
    <property type="molecule type" value="Genomic_DNA"/>
</dbReference>
<feature type="compositionally biased region" description="Acidic residues" evidence="1">
    <location>
        <begin position="432"/>
        <end position="473"/>
    </location>
</feature>
<dbReference type="SUPFAM" id="SSF49265">
    <property type="entry name" value="Fibronectin type III"/>
    <property type="match status" value="2"/>
</dbReference>
<dbReference type="InterPro" id="IPR003961">
    <property type="entry name" value="FN3_dom"/>
</dbReference>
<proteinExistence type="predicted"/>
<evidence type="ECO:0000313" key="4">
    <source>
        <dbReference type="Proteomes" id="UP000675881"/>
    </source>
</evidence>